<dbReference type="RefSeq" id="WP_317697291.1">
    <property type="nucleotide sequence ID" value="NZ_AP026801.1"/>
</dbReference>
<reference evidence="1 2" key="1">
    <citation type="journal article" date="2023" name="Microbiol. Spectr.">
        <title>Symbiosis of Carpenter Bees with Uncharacterized Lactic Acid Bacteria Showing NAD Auxotrophy.</title>
        <authorList>
            <person name="Kawasaki S."/>
            <person name="Ozawa K."/>
            <person name="Mori T."/>
            <person name="Yamamoto A."/>
            <person name="Ito M."/>
            <person name="Ohkuma M."/>
            <person name="Sakamoto M."/>
            <person name="Matsutani M."/>
        </authorList>
    </citation>
    <scope>NUCLEOTIDE SEQUENCE [LARGE SCALE GENOMIC DNA]</scope>
    <source>
        <strain evidence="1 2">KimC2</strain>
    </source>
</reference>
<evidence type="ECO:0000313" key="1">
    <source>
        <dbReference type="EMBL" id="BDR55749.1"/>
    </source>
</evidence>
<organism evidence="1 2">
    <name type="scientific">Xylocopilactobacillus apis</name>
    <dbReference type="NCBI Taxonomy" id="2932183"/>
    <lineage>
        <taxon>Bacteria</taxon>
        <taxon>Bacillati</taxon>
        <taxon>Bacillota</taxon>
        <taxon>Bacilli</taxon>
        <taxon>Lactobacillales</taxon>
        <taxon>Lactobacillaceae</taxon>
        <taxon>Xylocopilactobacillus</taxon>
    </lineage>
</organism>
<proteinExistence type="predicted"/>
<keyword evidence="2" id="KW-1185">Reference proteome</keyword>
<dbReference type="KEGG" id="xak:KIMC2_03110"/>
<gene>
    <name evidence="1" type="ORF">KIMC2_03110</name>
</gene>
<dbReference type="EMBL" id="AP026801">
    <property type="protein sequence ID" value="BDR55749.1"/>
    <property type="molecule type" value="Genomic_DNA"/>
</dbReference>
<name>A0AAU9CWL9_9LACO</name>
<protein>
    <submittedName>
        <fullName evidence="1">Uncharacterized protein</fullName>
    </submittedName>
</protein>
<evidence type="ECO:0000313" key="2">
    <source>
        <dbReference type="Proteomes" id="UP001321804"/>
    </source>
</evidence>
<dbReference type="AlphaFoldDB" id="A0AAU9CWL9"/>
<sequence length="195" mass="23281">MQITNYLNCIASNKFEQFILNYISYGSILFFPNVFKINHSYDILKNECDNSSGEDGYEIFSFFIQRKDITDNYIIEVQFYFENYELIMDAVNLDNNNLTLDDFLSIVKNKFEIYLLRDFEDEGVIILNNTVTRFICTENNIFISQIEGAFQKENLIRQKTREEILKKQMKPIEDFKNSSNYFSRYLYEIMTNSND</sequence>
<accession>A0AAU9CWL9</accession>
<dbReference type="Proteomes" id="UP001321804">
    <property type="component" value="Chromosome"/>
</dbReference>